<sequence>MTDRTRSATLPEASSRAGELVSERAPEHAAGELVSDRAPGAVGQEPSEALVAARAAQLDGVPTVLELPSDLPRPATRDLAGARLAFALSDRAGSACARLAAECSVSRATVVFAAWSLVLARRAGVEDLLLGHTLAGPRLVPVRCVLTAAKSVRAYVHGISSALAEAEDASDVGVDELRARLDVPDDPRRASLIQFVVDVQGRPARISAGDVELVVHDDDRAVVSPFDASLVLRRWAHRPELALDYATSVLLPSEASALADSLDATLGELVDSLDERLEAVRTISPAQRARLAVVRNGPSCDSSDDIWRMVAAVARERRGAEAVNGPDLARPLSYADLVSAVERLAAALADAGVGPGVNVLIAHARSAGELVSVLAVLRCGGTYVAFDAEAPDDRLQRMFSTANPGVIVGGDPVMVDRIRPLCPFPCATVIAPDPLDAGDTEGPVGAEGRAVAPLPPVDPDRAAYITFTSGSTGVPKAVRVPHRAVVRLVRDPAHVRCGPGERMLRFAPLAFDASTLELFAPLANGGSVDVLPHELPSSGELAEFIQEHGVTVLWLTAGLFRLMVDLAPHAFAGVRQVLTGGDVVPPEQVRRLLERYPGIRVTSGYGPTENTTFSTVHHLDDPSAVESPLPIGRAIAGTGLVILDRAGGEVPPGAIGELYVTGAGLALDYLGMPDQTRAAFGRPAPDTGERMYRTGDLVRLDARDLVRFMGRTDHQVKVRGHRIETQEIVARLLEHPLVRDAVVVAVGADASSRRLLAGVVADPEPRLEPTLRAHLARSLPRYAVPALWAFLDRVPLTTNGKVDAAELERTSARSLAERRKRQP</sequence>
<accession>A0A7W9HJ99</accession>
<dbReference type="Pfam" id="PF13193">
    <property type="entry name" value="AMP-binding_C"/>
    <property type="match status" value="1"/>
</dbReference>
<dbReference type="InterPro" id="IPR020845">
    <property type="entry name" value="AMP-binding_CS"/>
</dbReference>
<dbReference type="Gene3D" id="3.30.559.30">
    <property type="entry name" value="Nonribosomal peptide synthetase, condensation domain"/>
    <property type="match status" value="1"/>
</dbReference>
<feature type="compositionally biased region" description="Basic and acidic residues" evidence="1">
    <location>
        <begin position="21"/>
        <end position="30"/>
    </location>
</feature>
<protein>
    <submittedName>
        <fullName evidence="5">Amino acid adenylation domain-containing protein</fullName>
    </submittedName>
</protein>
<dbReference type="Pfam" id="PF00501">
    <property type="entry name" value="AMP-binding"/>
    <property type="match status" value="1"/>
</dbReference>
<proteinExistence type="predicted"/>
<dbReference type="InterPro" id="IPR010071">
    <property type="entry name" value="AA_adenyl_dom"/>
</dbReference>
<dbReference type="SUPFAM" id="SSF56801">
    <property type="entry name" value="Acetyl-CoA synthetase-like"/>
    <property type="match status" value="1"/>
</dbReference>
<evidence type="ECO:0000259" key="2">
    <source>
        <dbReference type="Pfam" id="PF00501"/>
    </source>
</evidence>
<evidence type="ECO:0000256" key="1">
    <source>
        <dbReference type="SAM" id="MobiDB-lite"/>
    </source>
</evidence>
<dbReference type="EMBL" id="JACHMO010000001">
    <property type="protein sequence ID" value="MBB5802958.1"/>
    <property type="molecule type" value="Genomic_DNA"/>
</dbReference>
<dbReference type="GO" id="GO:0031177">
    <property type="term" value="F:phosphopantetheine binding"/>
    <property type="evidence" value="ECO:0007669"/>
    <property type="project" value="TreeGrafter"/>
</dbReference>
<dbReference type="InterPro" id="IPR025110">
    <property type="entry name" value="AMP-bd_C"/>
</dbReference>
<dbReference type="Gene3D" id="3.30.300.30">
    <property type="match status" value="1"/>
</dbReference>
<dbReference type="AlphaFoldDB" id="A0A7W9HJ99"/>
<dbReference type="InterPro" id="IPR001242">
    <property type="entry name" value="Condensation_dom"/>
</dbReference>
<reference evidence="5 6" key="1">
    <citation type="submission" date="2020-08" db="EMBL/GenBank/DDBJ databases">
        <title>Sequencing the genomes of 1000 actinobacteria strains.</title>
        <authorList>
            <person name="Klenk H.-P."/>
        </authorList>
    </citation>
    <scope>NUCLEOTIDE SEQUENCE [LARGE SCALE GENOMIC DNA]</scope>
    <source>
        <strain evidence="5 6">DSM 45486</strain>
    </source>
</reference>
<feature type="domain" description="AMP-dependent synthetase/ligase" evidence="2">
    <location>
        <begin position="313"/>
        <end position="670"/>
    </location>
</feature>
<organism evidence="5 6">
    <name type="scientific">Saccharothrix ecbatanensis</name>
    <dbReference type="NCBI Taxonomy" id="1105145"/>
    <lineage>
        <taxon>Bacteria</taxon>
        <taxon>Bacillati</taxon>
        <taxon>Actinomycetota</taxon>
        <taxon>Actinomycetes</taxon>
        <taxon>Pseudonocardiales</taxon>
        <taxon>Pseudonocardiaceae</taxon>
        <taxon>Saccharothrix</taxon>
    </lineage>
</organism>
<dbReference type="InterPro" id="IPR042099">
    <property type="entry name" value="ANL_N_sf"/>
</dbReference>
<dbReference type="InterPro" id="IPR045851">
    <property type="entry name" value="AMP-bd_C_sf"/>
</dbReference>
<dbReference type="GO" id="GO:0009239">
    <property type="term" value="P:enterobactin biosynthetic process"/>
    <property type="evidence" value="ECO:0007669"/>
    <property type="project" value="TreeGrafter"/>
</dbReference>
<dbReference type="Proteomes" id="UP000552097">
    <property type="component" value="Unassembled WGS sequence"/>
</dbReference>
<feature type="domain" description="Condensation" evidence="3">
    <location>
        <begin position="57"/>
        <end position="291"/>
    </location>
</feature>
<dbReference type="Gene3D" id="3.40.50.12780">
    <property type="entry name" value="N-terminal domain of ligase-like"/>
    <property type="match status" value="1"/>
</dbReference>
<evidence type="ECO:0000313" key="6">
    <source>
        <dbReference type="Proteomes" id="UP000552097"/>
    </source>
</evidence>
<feature type="domain" description="AMP-binding enzyme C-terminal" evidence="4">
    <location>
        <begin position="731"/>
        <end position="801"/>
    </location>
</feature>
<dbReference type="PANTHER" id="PTHR45527">
    <property type="entry name" value="NONRIBOSOMAL PEPTIDE SYNTHETASE"/>
    <property type="match status" value="1"/>
</dbReference>
<keyword evidence="6" id="KW-1185">Reference proteome</keyword>
<dbReference type="RefSeq" id="WP_184919993.1">
    <property type="nucleotide sequence ID" value="NZ_JACHMO010000001.1"/>
</dbReference>
<dbReference type="InterPro" id="IPR000873">
    <property type="entry name" value="AMP-dep_synth/lig_dom"/>
</dbReference>
<dbReference type="PANTHER" id="PTHR45527:SF1">
    <property type="entry name" value="FATTY ACID SYNTHASE"/>
    <property type="match status" value="1"/>
</dbReference>
<evidence type="ECO:0000259" key="4">
    <source>
        <dbReference type="Pfam" id="PF13193"/>
    </source>
</evidence>
<dbReference type="SUPFAM" id="SSF52777">
    <property type="entry name" value="CoA-dependent acyltransferases"/>
    <property type="match status" value="1"/>
</dbReference>
<dbReference type="GO" id="GO:0009366">
    <property type="term" value="C:enterobactin synthetase complex"/>
    <property type="evidence" value="ECO:0007669"/>
    <property type="project" value="TreeGrafter"/>
</dbReference>
<dbReference type="NCBIfam" id="TIGR01733">
    <property type="entry name" value="AA-adenyl-dom"/>
    <property type="match status" value="1"/>
</dbReference>
<feature type="region of interest" description="Disordered" evidence="1">
    <location>
        <begin position="1"/>
        <end position="33"/>
    </location>
</feature>
<dbReference type="Pfam" id="PF00668">
    <property type="entry name" value="Condensation"/>
    <property type="match status" value="1"/>
</dbReference>
<dbReference type="GO" id="GO:0005829">
    <property type="term" value="C:cytosol"/>
    <property type="evidence" value="ECO:0007669"/>
    <property type="project" value="TreeGrafter"/>
</dbReference>
<name>A0A7W9HJ99_9PSEU</name>
<evidence type="ECO:0000259" key="3">
    <source>
        <dbReference type="Pfam" id="PF00668"/>
    </source>
</evidence>
<comment type="caution">
    <text evidence="5">The sequence shown here is derived from an EMBL/GenBank/DDBJ whole genome shotgun (WGS) entry which is preliminary data.</text>
</comment>
<gene>
    <name evidence="5" type="ORF">F4560_002726</name>
</gene>
<dbReference type="GO" id="GO:0047527">
    <property type="term" value="F:2,3-dihydroxybenzoate-serine ligase activity"/>
    <property type="evidence" value="ECO:0007669"/>
    <property type="project" value="TreeGrafter"/>
</dbReference>
<evidence type="ECO:0000313" key="5">
    <source>
        <dbReference type="EMBL" id="MBB5802958.1"/>
    </source>
</evidence>
<dbReference type="PROSITE" id="PS00455">
    <property type="entry name" value="AMP_BINDING"/>
    <property type="match status" value="1"/>
</dbReference>
<dbReference type="GO" id="GO:0043041">
    <property type="term" value="P:amino acid activation for nonribosomal peptide biosynthetic process"/>
    <property type="evidence" value="ECO:0007669"/>
    <property type="project" value="TreeGrafter"/>
</dbReference>